<organism evidence="2 3">
    <name type="scientific">Setomelanomma holmii</name>
    <dbReference type="NCBI Taxonomy" id="210430"/>
    <lineage>
        <taxon>Eukaryota</taxon>
        <taxon>Fungi</taxon>
        <taxon>Dikarya</taxon>
        <taxon>Ascomycota</taxon>
        <taxon>Pezizomycotina</taxon>
        <taxon>Dothideomycetes</taxon>
        <taxon>Pleosporomycetidae</taxon>
        <taxon>Pleosporales</taxon>
        <taxon>Pleosporineae</taxon>
        <taxon>Phaeosphaeriaceae</taxon>
        <taxon>Setomelanomma</taxon>
    </lineage>
</organism>
<feature type="region of interest" description="Disordered" evidence="1">
    <location>
        <begin position="505"/>
        <end position="541"/>
    </location>
</feature>
<gene>
    <name evidence="2" type="ORF">EK21DRAFT_117376</name>
</gene>
<keyword evidence="3" id="KW-1185">Reference proteome</keyword>
<evidence type="ECO:0000256" key="1">
    <source>
        <dbReference type="SAM" id="MobiDB-lite"/>
    </source>
</evidence>
<proteinExistence type="predicted"/>
<sequence>MDNADLLKALDSLSPSRVVDDYALRTGFREFFRRGTRLECRELLPDGVWDQDAQTTLHATHVTVREPHQPQDLTPQNCMPGVMADVPPDVPPDDMLQDVPRPVSTQHQDVMPLEVVCPVKEWFQVHYGSQSVDLSTNKQEVLVKVATRLAKSQGQEIPGWSNVPKHLASEDPTTLAKELYHILQDSSSRHKERLYFTTAVATMTPTTNSRGERTITAALNQLSEELKVERSILAKLYTAGQKDLTLMEFAGPAALYYMHIGKSEMEKLNKWDLEALCMFRETKLPDSTKVSRNQDKDVAYILLRDFLALGYTYNTTDSTRLMKLIKKSLGETFLREHFKHNSRVSEASQSPTLYKQVVENQREDALFESATMPTSVGSALTLTTTTTNIMTTGPESGLEDDVLCDIQAMIVLPTIQQDSLRQSSAPEPRYCGEIQAQVPYDSAQQSGITPCSGEANSTRSLLCLDETISVQHRNTRRLNGYSTCEVETHMETGRSEAEAVVLGTSASPFRTRTDPAKRQRTARQQEDQYDGSEPKKALDEMPDAMTVLPTTQDTPDSSRLPAISARKRHHSNTDPDGSIVQIESPQLSSSMVLEHVASNLQECIPPTTISSPDRHNSSSPWRFLSLSHSSPSSSHLRRVHSETGGCDLNMDDGFEAEFLRRSDPQLLRPRSPSPPSAVVNWPTESYGDWSLFQ</sequence>
<protein>
    <submittedName>
        <fullName evidence="2">Uncharacterized protein</fullName>
    </submittedName>
</protein>
<dbReference type="Proteomes" id="UP000799777">
    <property type="component" value="Unassembled WGS sequence"/>
</dbReference>
<dbReference type="AlphaFoldDB" id="A0A9P4H195"/>
<reference evidence="2" key="1">
    <citation type="journal article" date="2020" name="Stud. Mycol.">
        <title>101 Dothideomycetes genomes: a test case for predicting lifestyles and emergence of pathogens.</title>
        <authorList>
            <person name="Haridas S."/>
            <person name="Albert R."/>
            <person name="Binder M."/>
            <person name="Bloem J."/>
            <person name="Labutti K."/>
            <person name="Salamov A."/>
            <person name="Andreopoulos B."/>
            <person name="Baker S."/>
            <person name="Barry K."/>
            <person name="Bills G."/>
            <person name="Bluhm B."/>
            <person name="Cannon C."/>
            <person name="Castanera R."/>
            <person name="Culley D."/>
            <person name="Daum C."/>
            <person name="Ezra D."/>
            <person name="Gonzalez J."/>
            <person name="Henrissat B."/>
            <person name="Kuo A."/>
            <person name="Liang C."/>
            <person name="Lipzen A."/>
            <person name="Lutzoni F."/>
            <person name="Magnuson J."/>
            <person name="Mondo S."/>
            <person name="Nolan M."/>
            <person name="Ohm R."/>
            <person name="Pangilinan J."/>
            <person name="Park H.-J."/>
            <person name="Ramirez L."/>
            <person name="Alfaro M."/>
            <person name="Sun H."/>
            <person name="Tritt A."/>
            <person name="Yoshinaga Y."/>
            <person name="Zwiers L.-H."/>
            <person name="Turgeon B."/>
            <person name="Goodwin S."/>
            <person name="Spatafora J."/>
            <person name="Crous P."/>
            <person name="Grigoriev I."/>
        </authorList>
    </citation>
    <scope>NUCLEOTIDE SEQUENCE</scope>
    <source>
        <strain evidence="2">CBS 110217</strain>
    </source>
</reference>
<accession>A0A9P4H195</accession>
<evidence type="ECO:0000313" key="2">
    <source>
        <dbReference type="EMBL" id="KAF2024861.1"/>
    </source>
</evidence>
<evidence type="ECO:0000313" key="3">
    <source>
        <dbReference type="Proteomes" id="UP000799777"/>
    </source>
</evidence>
<dbReference type="EMBL" id="ML978282">
    <property type="protein sequence ID" value="KAF2024861.1"/>
    <property type="molecule type" value="Genomic_DNA"/>
</dbReference>
<name>A0A9P4H195_9PLEO</name>
<comment type="caution">
    <text evidence="2">The sequence shown here is derived from an EMBL/GenBank/DDBJ whole genome shotgun (WGS) entry which is preliminary data.</text>
</comment>